<keyword evidence="5" id="KW-0720">Serine protease</keyword>
<dbReference type="SMART" id="SM00020">
    <property type="entry name" value="Tryp_SPc"/>
    <property type="match status" value="1"/>
</dbReference>
<dbReference type="InterPro" id="IPR050127">
    <property type="entry name" value="Serine_Proteases_S1"/>
</dbReference>
<comment type="subcellular location">
    <subcellularLocation>
        <location evidence="1">Secreted</location>
    </subcellularLocation>
</comment>
<dbReference type="InterPro" id="IPR009003">
    <property type="entry name" value="Peptidase_S1_PA"/>
</dbReference>
<feature type="domain" description="Peptidase S1" evidence="6">
    <location>
        <begin position="1"/>
        <end position="159"/>
    </location>
</feature>
<dbReference type="EMBL" id="Z22561">
    <property type="protein sequence ID" value="CAA80283.1"/>
    <property type="molecule type" value="mRNA"/>
</dbReference>
<dbReference type="GO" id="GO:0004252">
    <property type="term" value="F:serine-type endopeptidase activity"/>
    <property type="evidence" value="ECO:0007669"/>
    <property type="project" value="InterPro"/>
</dbReference>
<dbReference type="PANTHER" id="PTHR24264:SF65">
    <property type="entry name" value="SRCR DOMAIN-CONTAINING PROTEIN"/>
    <property type="match status" value="1"/>
</dbReference>
<keyword evidence="3 7" id="KW-0645">Protease</keyword>
<dbReference type="Gene3D" id="2.40.10.10">
    <property type="entry name" value="Trypsin-like serine proteases"/>
    <property type="match status" value="2"/>
</dbReference>
<dbReference type="PROSITE" id="PS00134">
    <property type="entry name" value="TRYPSIN_HIS"/>
    <property type="match status" value="1"/>
</dbReference>
<feature type="non-terminal residue" evidence="7">
    <location>
        <position position="1"/>
    </location>
</feature>
<dbReference type="GO" id="GO:0005615">
    <property type="term" value="C:extracellular space"/>
    <property type="evidence" value="ECO:0007669"/>
    <property type="project" value="TreeGrafter"/>
</dbReference>
<sequence length="159" mass="16831">WVVTAAHCLINANTDPITDRRAGEFRVVVGSANLYKKDANTLEYNVQELAKRTGFSTENLYNDIALIFINGTFPGIGPTAKAVNLNAYCGSRNTPCTISGWGKTETSQIPSTLLGATVPIVSYPLCESSYGKIPETMICAGYMATGGIDACQGDTGGPL</sequence>
<reference evidence="7" key="1">
    <citation type="journal article" date="1993" name="Mol. Gen. Genet.">
        <title>A family of serine protease genes expressed in adult buffalo fly (Haematobia irritans exigua).</title>
        <authorList>
            <person name="Elvin C.M."/>
            <person name="Whan V."/>
            <person name="Riddles P.W."/>
        </authorList>
    </citation>
    <scope>NUCLEOTIDE SEQUENCE</scope>
</reference>
<dbReference type="SUPFAM" id="SSF50494">
    <property type="entry name" value="Trypsin-like serine proteases"/>
    <property type="match status" value="1"/>
</dbReference>
<dbReference type="PANTHER" id="PTHR24264">
    <property type="entry name" value="TRYPSIN-RELATED"/>
    <property type="match status" value="1"/>
</dbReference>
<proteinExistence type="evidence at transcript level"/>
<keyword evidence="2" id="KW-0964">Secreted</keyword>
<dbReference type="InterPro" id="IPR001254">
    <property type="entry name" value="Trypsin_dom"/>
</dbReference>
<organism evidence="7">
    <name type="scientific">Haematobia irritans</name>
    <name type="common">Horn fly</name>
    <name type="synonym">Conops irritans</name>
    <dbReference type="NCBI Taxonomy" id="7368"/>
    <lineage>
        <taxon>Eukaryota</taxon>
        <taxon>Metazoa</taxon>
        <taxon>Ecdysozoa</taxon>
        <taxon>Arthropoda</taxon>
        <taxon>Hexapoda</taxon>
        <taxon>Insecta</taxon>
        <taxon>Pterygota</taxon>
        <taxon>Neoptera</taxon>
        <taxon>Endopterygota</taxon>
        <taxon>Diptera</taxon>
        <taxon>Brachycera</taxon>
        <taxon>Muscomorpha</taxon>
        <taxon>Muscoidea</taxon>
        <taxon>Muscidae</taxon>
        <taxon>Haematobia</taxon>
    </lineage>
</organism>
<keyword evidence="4" id="KW-0378">Hydrolase</keyword>
<name>Q06776_HAEIR</name>
<evidence type="ECO:0000256" key="1">
    <source>
        <dbReference type="ARBA" id="ARBA00004613"/>
    </source>
</evidence>
<dbReference type="CDD" id="cd00190">
    <property type="entry name" value="Tryp_SPc"/>
    <property type="match status" value="1"/>
</dbReference>
<evidence type="ECO:0000256" key="2">
    <source>
        <dbReference type="ARBA" id="ARBA00022525"/>
    </source>
</evidence>
<dbReference type="PIR" id="S35202">
    <property type="entry name" value="S35202"/>
</dbReference>
<feature type="non-terminal residue" evidence="7">
    <location>
        <position position="159"/>
    </location>
</feature>
<evidence type="ECO:0000259" key="6">
    <source>
        <dbReference type="PROSITE" id="PS50240"/>
    </source>
</evidence>
<evidence type="ECO:0000256" key="3">
    <source>
        <dbReference type="ARBA" id="ARBA00022670"/>
    </source>
</evidence>
<protein>
    <submittedName>
        <fullName evidence="7">Serine protease</fullName>
    </submittedName>
</protein>
<accession>Q06776</accession>
<dbReference type="InterPro" id="IPR043504">
    <property type="entry name" value="Peptidase_S1_PA_chymotrypsin"/>
</dbReference>
<dbReference type="InterPro" id="IPR018114">
    <property type="entry name" value="TRYPSIN_HIS"/>
</dbReference>
<dbReference type="Pfam" id="PF00089">
    <property type="entry name" value="Trypsin"/>
    <property type="match status" value="1"/>
</dbReference>
<evidence type="ECO:0000313" key="7">
    <source>
        <dbReference type="EMBL" id="CAA80283.1"/>
    </source>
</evidence>
<dbReference type="PROSITE" id="PS50240">
    <property type="entry name" value="TRYPSIN_DOM"/>
    <property type="match status" value="1"/>
</dbReference>
<dbReference type="AlphaFoldDB" id="Q06776"/>
<dbReference type="GO" id="GO:0006508">
    <property type="term" value="P:proteolysis"/>
    <property type="evidence" value="ECO:0007669"/>
    <property type="project" value="UniProtKB-KW"/>
</dbReference>
<evidence type="ECO:0000256" key="5">
    <source>
        <dbReference type="ARBA" id="ARBA00022825"/>
    </source>
</evidence>
<evidence type="ECO:0000256" key="4">
    <source>
        <dbReference type="ARBA" id="ARBA00022801"/>
    </source>
</evidence>